<feature type="compositionally biased region" description="Basic and acidic residues" evidence="1">
    <location>
        <begin position="108"/>
        <end position="117"/>
    </location>
</feature>
<dbReference type="EMBL" id="JAHRIM010030031">
    <property type="protein sequence ID" value="MEQ2264189.1"/>
    <property type="molecule type" value="Genomic_DNA"/>
</dbReference>
<gene>
    <name evidence="2" type="ORF">XENORESO_013170</name>
</gene>
<protein>
    <submittedName>
        <fullName evidence="2">Uncharacterized protein</fullName>
    </submittedName>
</protein>
<accession>A0ABV0W4I7</accession>
<feature type="region of interest" description="Disordered" evidence="1">
    <location>
        <begin position="1"/>
        <end position="127"/>
    </location>
</feature>
<evidence type="ECO:0000313" key="3">
    <source>
        <dbReference type="Proteomes" id="UP001444071"/>
    </source>
</evidence>
<reference evidence="2 3" key="1">
    <citation type="submission" date="2021-06" db="EMBL/GenBank/DDBJ databases">
        <authorList>
            <person name="Palmer J.M."/>
        </authorList>
    </citation>
    <scope>NUCLEOTIDE SEQUENCE [LARGE SCALE GENOMIC DNA]</scope>
    <source>
        <strain evidence="2 3">XR_2019</strain>
        <tissue evidence="2">Muscle</tissue>
    </source>
</reference>
<evidence type="ECO:0000313" key="2">
    <source>
        <dbReference type="EMBL" id="MEQ2264189.1"/>
    </source>
</evidence>
<comment type="caution">
    <text evidence="2">The sequence shown here is derived from an EMBL/GenBank/DDBJ whole genome shotgun (WGS) entry which is preliminary data.</text>
</comment>
<evidence type="ECO:0000256" key="1">
    <source>
        <dbReference type="SAM" id="MobiDB-lite"/>
    </source>
</evidence>
<feature type="compositionally biased region" description="Basic and acidic residues" evidence="1">
    <location>
        <begin position="54"/>
        <end position="66"/>
    </location>
</feature>
<name>A0ABV0W4I7_9TELE</name>
<sequence>MESAWHPNTPRPPPPPPPCWIQPFRNPPPRPQHAAVPFLCDARLPVQETGDQQDVEHDFQTTEHDTPPSPLLHSQDYPESYDGIQQHPVQETDPAPQKCENPQVSETTHPEDVKMAEDDAITLPGSA</sequence>
<proteinExistence type="predicted"/>
<feature type="compositionally biased region" description="Pro residues" evidence="1">
    <location>
        <begin position="9"/>
        <end position="31"/>
    </location>
</feature>
<organism evidence="2 3">
    <name type="scientific">Xenotaenia resolanae</name>
    <dbReference type="NCBI Taxonomy" id="208358"/>
    <lineage>
        <taxon>Eukaryota</taxon>
        <taxon>Metazoa</taxon>
        <taxon>Chordata</taxon>
        <taxon>Craniata</taxon>
        <taxon>Vertebrata</taxon>
        <taxon>Euteleostomi</taxon>
        <taxon>Actinopterygii</taxon>
        <taxon>Neopterygii</taxon>
        <taxon>Teleostei</taxon>
        <taxon>Neoteleostei</taxon>
        <taxon>Acanthomorphata</taxon>
        <taxon>Ovalentaria</taxon>
        <taxon>Atherinomorphae</taxon>
        <taxon>Cyprinodontiformes</taxon>
        <taxon>Goodeidae</taxon>
        <taxon>Xenotaenia</taxon>
    </lineage>
</organism>
<keyword evidence="3" id="KW-1185">Reference proteome</keyword>
<dbReference type="Proteomes" id="UP001444071">
    <property type="component" value="Unassembled WGS sequence"/>
</dbReference>